<dbReference type="InterPro" id="IPR016991">
    <property type="entry name" value="UCP032178"/>
</dbReference>
<evidence type="ECO:0000256" key="3">
    <source>
        <dbReference type="ARBA" id="ARBA00022692"/>
    </source>
</evidence>
<dbReference type="InterPro" id="IPR007383">
    <property type="entry name" value="DUF445"/>
</dbReference>
<gene>
    <name evidence="7" type="ORF">GH741_15845</name>
</gene>
<keyword evidence="4 6" id="KW-1133">Transmembrane helix</keyword>
<evidence type="ECO:0000256" key="1">
    <source>
        <dbReference type="ARBA" id="ARBA00004236"/>
    </source>
</evidence>
<accession>A0A6A8DEU7</accession>
<keyword evidence="3 6" id="KW-0812">Transmembrane</keyword>
<dbReference type="GO" id="GO:0005886">
    <property type="term" value="C:plasma membrane"/>
    <property type="evidence" value="ECO:0007669"/>
    <property type="project" value="UniProtKB-SubCell"/>
</dbReference>
<dbReference type="RefSeq" id="WP_153737731.1">
    <property type="nucleotide sequence ID" value="NZ_WJNG01000014.1"/>
</dbReference>
<evidence type="ECO:0000313" key="7">
    <source>
        <dbReference type="EMBL" id="MRH44114.1"/>
    </source>
</evidence>
<evidence type="ECO:0000256" key="6">
    <source>
        <dbReference type="SAM" id="Phobius"/>
    </source>
</evidence>
<dbReference type="AlphaFoldDB" id="A0A6A8DEU7"/>
<evidence type="ECO:0000256" key="5">
    <source>
        <dbReference type="ARBA" id="ARBA00023136"/>
    </source>
</evidence>
<comment type="similarity">
    <text evidence="2">Belongs to the UPF0754 family.</text>
</comment>
<dbReference type="Proteomes" id="UP000799092">
    <property type="component" value="Unassembled WGS sequence"/>
</dbReference>
<keyword evidence="8" id="KW-1185">Reference proteome</keyword>
<reference evidence="7" key="1">
    <citation type="submission" date="2019-11" db="EMBL/GenBank/DDBJ databases">
        <authorList>
            <person name="Li J."/>
        </authorList>
    </citation>
    <scope>NUCLEOTIDE SEQUENCE</scope>
    <source>
        <strain evidence="7">B6B</strain>
    </source>
</reference>
<feature type="transmembrane region" description="Helical" evidence="6">
    <location>
        <begin position="6"/>
        <end position="30"/>
    </location>
</feature>
<dbReference type="PIRSF" id="PIRSF032178">
    <property type="entry name" value="UCP032178"/>
    <property type="match status" value="1"/>
</dbReference>
<comment type="caution">
    <text evidence="7">The sequence shown here is derived from an EMBL/GenBank/DDBJ whole genome shotgun (WGS) entry which is preliminary data.</text>
</comment>
<keyword evidence="5 6" id="KW-0472">Membrane</keyword>
<protein>
    <submittedName>
        <fullName evidence="7">DUF445 family protein</fullName>
    </submittedName>
</protein>
<comment type="subcellular location">
    <subcellularLocation>
        <location evidence="1">Cell membrane</location>
    </subcellularLocation>
</comment>
<sequence length="378" mass="42971">MTALFIIIMMIIIGAAIGGVTNSLAIKMLFRPFEAKYIGKWKLPLTPGLIPKRRDELARQLGKTVVDHLLTPEGIKKKLRQSEFNQQVTIWAQSEVNRVLDQNLSTKVMLAKIGIYLNEQQLKSKIADLTEKQYEKFMDSKRPLLLREVISEEWLNKTDEGKKWLTDYVQQQLTSYVTSDTARSKIGQVVDDYLDGKGFFVNMISSFLGNEGLADRIQPILVQYLQSRDAREWINEILSNELDDILDLPVEKIEAQFDSVLNGAVLGKVVSESVPVEKWLNKSVTEWIEPFKAQLLSHIVPTIVTKLSETLVDRIDLLMKKFRLEEIVEKEVESFPIERVEQLVLNISSKEFKLITYLGALLGGLIGLVQGIIVLLVS</sequence>
<feature type="transmembrane region" description="Helical" evidence="6">
    <location>
        <begin position="354"/>
        <end position="377"/>
    </location>
</feature>
<dbReference type="EMBL" id="WJNG01000014">
    <property type="protein sequence ID" value="MRH44114.1"/>
    <property type="molecule type" value="Genomic_DNA"/>
</dbReference>
<evidence type="ECO:0000256" key="2">
    <source>
        <dbReference type="ARBA" id="ARBA00008053"/>
    </source>
</evidence>
<dbReference type="PANTHER" id="PTHR35791">
    <property type="entry name" value="UPF0754 MEMBRANE PROTEIN YHEB"/>
    <property type="match status" value="1"/>
</dbReference>
<dbReference type="Pfam" id="PF04286">
    <property type="entry name" value="DUF445"/>
    <property type="match status" value="1"/>
</dbReference>
<organism evidence="7 8">
    <name type="scientific">Aquibacillus halophilus</name>
    <dbReference type="NCBI Taxonomy" id="930132"/>
    <lineage>
        <taxon>Bacteria</taxon>
        <taxon>Bacillati</taxon>
        <taxon>Bacillota</taxon>
        <taxon>Bacilli</taxon>
        <taxon>Bacillales</taxon>
        <taxon>Bacillaceae</taxon>
        <taxon>Aquibacillus</taxon>
    </lineage>
</organism>
<proteinExistence type="inferred from homology"/>
<name>A0A6A8DEU7_9BACI</name>
<evidence type="ECO:0000256" key="4">
    <source>
        <dbReference type="ARBA" id="ARBA00022989"/>
    </source>
</evidence>
<dbReference type="PANTHER" id="PTHR35791:SF1">
    <property type="entry name" value="UPF0754 MEMBRANE PROTEIN YHEB"/>
    <property type="match status" value="1"/>
</dbReference>
<evidence type="ECO:0000313" key="8">
    <source>
        <dbReference type="Proteomes" id="UP000799092"/>
    </source>
</evidence>
<dbReference type="OrthoDB" id="9787430at2"/>